<evidence type="ECO:0000313" key="5">
    <source>
        <dbReference type="EMBL" id="MFD1343374.1"/>
    </source>
</evidence>
<keyword evidence="2" id="KW-0238">DNA-binding</keyword>
<dbReference type="PANTHER" id="PTHR44688">
    <property type="entry name" value="DNA-BINDING TRANSCRIPTIONAL ACTIVATOR DEVR_DOSR"/>
    <property type="match status" value="1"/>
</dbReference>
<dbReference type="PROSITE" id="PS50043">
    <property type="entry name" value="HTH_LUXR_2"/>
    <property type="match status" value="1"/>
</dbReference>
<keyword evidence="3" id="KW-0804">Transcription</keyword>
<dbReference type="SUPFAM" id="SSF46894">
    <property type="entry name" value="C-terminal effector domain of the bipartite response regulators"/>
    <property type="match status" value="1"/>
</dbReference>
<dbReference type="CDD" id="cd06170">
    <property type="entry name" value="LuxR_C_like"/>
    <property type="match status" value="1"/>
</dbReference>
<dbReference type="Pfam" id="PF03472">
    <property type="entry name" value="Autoind_bind"/>
    <property type="match status" value="1"/>
</dbReference>
<dbReference type="PRINTS" id="PR00038">
    <property type="entry name" value="HTHLUXR"/>
</dbReference>
<dbReference type="SUPFAM" id="SSF75516">
    <property type="entry name" value="Pheromone-binding domain of LuxR-like quorum-sensing transcription factors"/>
    <property type="match status" value="1"/>
</dbReference>
<dbReference type="InterPro" id="IPR016032">
    <property type="entry name" value="Sig_transdc_resp-reg_C-effctor"/>
</dbReference>
<dbReference type="SMART" id="SM00421">
    <property type="entry name" value="HTH_LUXR"/>
    <property type="match status" value="1"/>
</dbReference>
<dbReference type="EMBL" id="JBHTMU010000024">
    <property type="protein sequence ID" value="MFD1343374.1"/>
    <property type="molecule type" value="Genomic_DNA"/>
</dbReference>
<organism evidence="5 6">
    <name type="scientific">Litorisediminicola beolgyonensis</name>
    <dbReference type="NCBI Taxonomy" id="1173614"/>
    <lineage>
        <taxon>Bacteria</taxon>
        <taxon>Pseudomonadati</taxon>
        <taxon>Pseudomonadota</taxon>
        <taxon>Alphaproteobacteria</taxon>
        <taxon>Rhodobacterales</taxon>
        <taxon>Paracoccaceae</taxon>
        <taxon>Litorisediminicola</taxon>
    </lineage>
</organism>
<gene>
    <name evidence="5" type="ORF">ACFQ4E_13175</name>
</gene>
<sequence length="249" mass="27468">MDGLWAVHVECMASYGFTRMLYGVTRFRHGDSLGDPSDFLMLTNHSPDYASAFVNQRLYADAPMVRWALEHEGAASWSLLHARAAADDLSPAERRIYEFNRQHGVVAGYTISFPSQSRRTKGAIGLVAKPEMTQDEVDAIWEEHGEDIELANNLLHLKVLSLPHEPADQSLTARQREVLEYVADGKTIGDVAQITGLTAATVEKHLRLARQALNVDSTAQAVVKATFRNQVFVVGLEDGGLSGKPKPEK</sequence>
<dbReference type="InterPro" id="IPR005143">
    <property type="entry name" value="TF_LuxR_autoind-bd_dom"/>
</dbReference>
<dbReference type="Gene3D" id="3.30.450.80">
    <property type="entry name" value="Transcription factor LuxR-like, autoinducer-binding domain"/>
    <property type="match status" value="1"/>
</dbReference>
<proteinExistence type="predicted"/>
<dbReference type="InterPro" id="IPR000792">
    <property type="entry name" value="Tscrpt_reg_LuxR_C"/>
</dbReference>
<evidence type="ECO:0000259" key="4">
    <source>
        <dbReference type="PROSITE" id="PS50043"/>
    </source>
</evidence>
<evidence type="ECO:0000313" key="6">
    <source>
        <dbReference type="Proteomes" id="UP001597135"/>
    </source>
</evidence>
<accession>A0ABW3ZJZ6</accession>
<dbReference type="Pfam" id="PF00196">
    <property type="entry name" value="GerE"/>
    <property type="match status" value="1"/>
</dbReference>
<dbReference type="PANTHER" id="PTHR44688:SF16">
    <property type="entry name" value="DNA-BINDING TRANSCRIPTIONAL ACTIVATOR DEVR_DOSR"/>
    <property type="match status" value="1"/>
</dbReference>
<evidence type="ECO:0000256" key="1">
    <source>
        <dbReference type="ARBA" id="ARBA00023015"/>
    </source>
</evidence>
<feature type="domain" description="HTH luxR-type" evidence="4">
    <location>
        <begin position="164"/>
        <end position="229"/>
    </location>
</feature>
<name>A0ABW3ZJZ6_9RHOB</name>
<evidence type="ECO:0000256" key="3">
    <source>
        <dbReference type="ARBA" id="ARBA00023163"/>
    </source>
</evidence>
<dbReference type="InterPro" id="IPR036693">
    <property type="entry name" value="TF_LuxR_autoind-bd_dom_sf"/>
</dbReference>
<dbReference type="InterPro" id="IPR036388">
    <property type="entry name" value="WH-like_DNA-bd_sf"/>
</dbReference>
<protein>
    <submittedName>
        <fullName evidence="5">LuxR family transcriptional regulator</fullName>
    </submittedName>
</protein>
<keyword evidence="1" id="KW-0805">Transcription regulation</keyword>
<dbReference type="Proteomes" id="UP001597135">
    <property type="component" value="Unassembled WGS sequence"/>
</dbReference>
<dbReference type="Gene3D" id="1.10.10.10">
    <property type="entry name" value="Winged helix-like DNA-binding domain superfamily/Winged helix DNA-binding domain"/>
    <property type="match status" value="1"/>
</dbReference>
<reference evidence="6" key="1">
    <citation type="journal article" date="2019" name="Int. J. Syst. Evol. Microbiol.">
        <title>The Global Catalogue of Microorganisms (GCM) 10K type strain sequencing project: providing services to taxonomists for standard genome sequencing and annotation.</title>
        <authorList>
            <consortium name="The Broad Institute Genomics Platform"/>
            <consortium name="The Broad Institute Genome Sequencing Center for Infectious Disease"/>
            <person name="Wu L."/>
            <person name="Ma J."/>
        </authorList>
    </citation>
    <scope>NUCLEOTIDE SEQUENCE [LARGE SCALE GENOMIC DNA]</scope>
    <source>
        <strain evidence="6">CCUG 62953</strain>
    </source>
</reference>
<comment type="caution">
    <text evidence="5">The sequence shown here is derived from an EMBL/GenBank/DDBJ whole genome shotgun (WGS) entry which is preliminary data.</text>
</comment>
<keyword evidence="6" id="KW-1185">Reference proteome</keyword>
<evidence type="ECO:0000256" key="2">
    <source>
        <dbReference type="ARBA" id="ARBA00023125"/>
    </source>
</evidence>